<gene>
    <name evidence="16" type="primary">LOC101496080</name>
</gene>
<dbReference type="SUPFAM" id="SSF53448">
    <property type="entry name" value="Nucleotide-diphospho-sugar transferases"/>
    <property type="match status" value="1"/>
</dbReference>
<dbReference type="GeneID" id="101496080"/>
<dbReference type="Gene3D" id="3.90.550.10">
    <property type="entry name" value="Spore Coat Polysaccharide Biosynthesis Protein SpsA, Chain A"/>
    <property type="match status" value="1"/>
</dbReference>
<keyword evidence="3" id="KW-0808">Transferase</keyword>
<evidence type="ECO:0000256" key="8">
    <source>
        <dbReference type="ARBA" id="ARBA00023316"/>
    </source>
</evidence>
<dbReference type="InterPro" id="IPR001173">
    <property type="entry name" value="Glyco_trans_2-like"/>
</dbReference>
<evidence type="ECO:0000256" key="6">
    <source>
        <dbReference type="ARBA" id="ARBA00023034"/>
    </source>
</evidence>
<reference evidence="16" key="2">
    <citation type="submission" date="2025-08" db="UniProtKB">
        <authorList>
            <consortium name="RefSeq"/>
        </authorList>
    </citation>
    <scope>IDENTIFICATION</scope>
    <source>
        <tissue evidence="16">Etiolated seedlings</tissue>
    </source>
</reference>
<protein>
    <recommendedName>
        <fullName evidence="11">glucomannan 4-beta-mannosyltransferase</fullName>
        <ecNumber evidence="11">2.4.1.32</ecNumber>
    </recommendedName>
    <alternativeName>
        <fullName evidence="12">Glucomannan synthase</fullName>
    </alternativeName>
</protein>
<dbReference type="CDD" id="cd06437">
    <property type="entry name" value="CESA_CaSu_A2"/>
    <property type="match status" value="1"/>
</dbReference>
<keyword evidence="2" id="KW-0328">Glycosyltransferase</keyword>
<organism evidence="15 16">
    <name type="scientific">Cicer arietinum</name>
    <name type="common">Chickpea</name>
    <name type="synonym">Garbanzo</name>
    <dbReference type="NCBI Taxonomy" id="3827"/>
    <lineage>
        <taxon>Eukaryota</taxon>
        <taxon>Viridiplantae</taxon>
        <taxon>Streptophyta</taxon>
        <taxon>Embryophyta</taxon>
        <taxon>Tracheophyta</taxon>
        <taxon>Spermatophyta</taxon>
        <taxon>Magnoliopsida</taxon>
        <taxon>eudicotyledons</taxon>
        <taxon>Gunneridae</taxon>
        <taxon>Pentapetalae</taxon>
        <taxon>rosids</taxon>
        <taxon>fabids</taxon>
        <taxon>Fabales</taxon>
        <taxon>Fabaceae</taxon>
        <taxon>Papilionoideae</taxon>
        <taxon>50 kb inversion clade</taxon>
        <taxon>NPAAA clade</taxon>
        <taxon>Hologalegina</taxon>
        <taxon>IRL clade</taxon>
        <taxon>Cicereae</taxon>
        <taxon>Cicer</taxon>
    </lineage>
</organism>
<name>A0A1S2XT82_CICAR</name>
<evidence type="ECO:0000256" key="5">
    <source>
        <dbReference type="ARBA" id="ARBA00022989"/>
    </source>
</evidence>
<dbReference type="Proteomes" id="UP000087171">
    <property type="component" value="Chromosome Ca3"/>
</dbReference>
<evidence type="ECO:0000256" key="3">
    <source>
        <dbReference type="ARBA" id="ARBA00022679"/>
    </source>
</evidence>
<evidence type="ECO:0000256" key="1">
    <source>
        <dbReference type="ARBA" id="ARBA00004653"/>
    </source>
</evidence>
<feature type="transmembrane region" description="Helical" evidence="13">
    <location>
        <begin position="43"/>
        <end position="72"/>
    </location>
</feature>
<dbReference type="PaxDb" id="3827-XP_004494136.1"/>
<accession>A0A1S2XT82</accession>
<evidence type="ECO:0000256" key="4">
    <source>
        <dbReference type="ARBA" id="ARBA00022692"/>
    </source>
</evidence>
<keyword evidence="5 13" id="KW-1133">Transmembrane helix</keyword>
<dbReference type="InterPro" id="IPR029044">
    <property type="entry name" value="Nucleotide-diphossugar_trans"/>
</dbReference>
<evidence type="ECO:0000259" key="14">
    <source>
        <dbReference type="Pfam" id="PF13632"/>
    </source>
</evidence>
<dbReference type="Pfam" id="PF13632">
    <property type="entry name" value="Glyco_trans_2_3"/>
    <property type="match status" value="1"/>
</dbReference>
<evidence type="ECO:0000256" key="12">
    <source>
        <dbReference type="ARBA" id="ARBA00076024"/>
    </source>
</evidence>
<evidence type="ECO:0000256" key="7">
    <source>
        <dbReference type="ARBA" id="ARBA00023136"/>
    </source>
</evidence>
<evidence type="ECO:0000256" key="11">
    <source>
        <dbReference type="ARBA" id="ARBA00066505"/>
    </source>
</evidence>
<evidence type="ECO:0000256" key="10">
    <source>
        <dbReference type="ARBA" id="ARBA00060879"/>
    </source>
</evidence>
<dbReference type="PANTHER" id="PTHR32044">
    <property type="entry name" value="GLUCOMANNAN 4-BETA-MANNOSYLTRANSFERASE 9"/>
    <property type="match status" value="1"/>
</dbReference>
<keyword evidence="8" id="KW-0961">Cell wall biogenesis/degradation</keyword>
<reference evidence="15" key="1">
    <citation type="journal article" date="2013" name="Nat. Biotechnol.">
        <title>Draft genome sequence of chickpea (Cicer arietinum) provides a resource for trait improvement.</title>
        <authorList>
            <person name="Varshney R.K."/>
            <person name="Song C."/>
            <person name="Saxena R.K."/>
            <person name="Azam S."/>
            <person name="Yu S."/>
            <person name="Sharpe A.G."/>
            <person name="Cannon S."/>
            <person name="Baek J."/>
            <person name="Rosen B.D."/>
            <person name="Tar'an B."/>
            <person name="Millan T."/>
            <person name="Zhang X."/>
            <person name="Ramsay L.D."/>
            <person name="Iwata A."/>
            <person name="Wang Y."/>
            <person name="Nelson W."/>
            <person name="Farmer A.D."/>
            <person name="Gaur P.M."/>
            <person name="Soderlund C."/>
            <person name="Penmetsa R.V."/>
            <person name="Xu C."/>
            <person name="Bharti A.K."/>
            <person name="He W."/>
            <person name="Winter P."/>
            <person name="Zhao S."/>
            <person name="Hane J.K."/>
            <person name="Carrasquilla-Garcia N."/>
            <person name="Condie J.A."/>
            <person name="Upadhyaya H.D."/>
            <person name="Luo M.C."/>
            <person name="Thudi M."/>
            <person name="Gowda C.L."/>
            <person name="Singh N.P."/>
            <person name="Lichtenzveig J."/>
            <person name="Gali K.K."/>
            <person name="Rubio J."/>
            <person name="Nadarajan N."/>
            <person name="Dolezel J."/>
            <person name="Bansal K.C."/>
            <person name="Xu X."/>
            <person name="Edwards D."/>
            <person name="Zhang G."/>
            <person name="Kahl G."/>
            <person name="Gil J."/>
            <person name="Singh K.B."/>
            <person name="Datta S.K."/>
            <person name="Jackson S.A."/>
            <person name="Wang J."/>
            <person name="Cook D.R."/>
        </authorList>
    </citation>
    <scope>NUCLEOTIDE SEQUENCE [LARGE SCALE GENOMIC DNA]</scope>
    <source>
        <strain evidence="15">cv. CDC Frontier</strain>
    </source>
</reference>
<dbReference type="GO" id="GO:0000139">
    <property type="term" value="C:Golgi membrane"/>
    <property type="evidence" value="ECO:0007669"/>
    <property type="project" value="UniProtKB-SubCell"/>
</dbReference>
<dbReference type="EC" id="2.4.1.32" evidence="11"/>
<keyword evidence="4 13" id="KW-0812">Transmembrane</keyword>
<dbReference type="GO" id="GO:0047259">
    <property type="term" value="F:glucomannan 4-beta-mannosyltransferase activity"/>
    <property type="evidence" value="ECO:0007669"/>
    <property type="project" value="UniProtKB-EC"/>
</dbReference>
<dbReference type="GO" id="GO:0071555">
    <property type="term" value="P:cell wall organization"/>
    <property type="evidence" value="ECO:0007669"/>
    <property type="project" value="UniProtKB-KW"/>
</dbReference>
<dbReference type="KEGG" id="cam:101496080"/>
<dbReference type="FunFam" id="3.90.550.10:FF:000015">
    <property type="entry name" value="Glucomannan 4-beta-mannosyltransferase 9"/>
    <property type="match status" value="1"/>
</dbReference>
<feature type="transmembrane region" description="Helical" evidence="13">
    <location>
        <begin position="507"/>
        <end position="530"/>
    </location>
</feature>
<dbReference type="AlphaFoldDB" id="A0A1S2XT82"/>
<feature type="transmembrane region" description="Helical" evidence="13">
    <location>
        <begin position="368"/>
        <end position="388"/>
    </location>
</feature>
<dbReference type="OrthoDB" id="72851at2759"/>
<keyword evidence="6" id="KW-0333">Golgi apparatus</keyword>
<evidence type="ECO:0000313" key="15">
    <source>
        <dbReference type="Proteomes" id="UP000087171"/>
    </source>
</evidence>
<evidence type="ECO:0000256" key="13">
    <source>
        <dbReference type="SAM" id="Phobius"/>
    </source>
</evidence>
<feature type="transmembrane region" description="Helical" evidence="13">
    <location>
        <begin position="400"/>
        <end position="426"/>
    </location>
</feature>
<comment type="catalytic activity">
    <reaction evidence="9">
        <text>GDP-mannose + (glucomannan)n = GDP + (glucomannan)n+1.</text>
        <dbReference type="EC" id="2.4.1.32"/>
    </reaction>
</comment>
<feature type="transmembrane region" description="Helical" evidence="13">
    <location>
        <begin position="481"/>
        <end position="501"/>
    </location>
</feature>
<feature type="domain" description="Glycosyltransferase 2-like" evidence="14">
    <location>
        <begin position="191"/>
        <end position="385"/>
    </location>
</feature>
<proteinExistence type="inferred from homology"/>
<dbReference type="GO" id="GO:0051753">
    <property type="term" value="F:mannan synthase activity"/>
    <property type="evidence" value="ECO:0007669"/>
    <property type="project" value="UniProtKB-ARBA"/>
</dbReference>
<comment type="subcellular location">
    <subcellularLocation>
        <location evidence="1">Golgi apparatus membrane</location>
        <topology evidence="1">Multi-pass membrane protein</topology>
    </subcellularLocation>
</comment>
<dbReference type="RefSeq" id="XP_004494136.1">
    <property type="nucleotide sequence ID" value="XM_004494079.3"/>
</dbReference>
<dbReference type="eggNOG" id="ENOG502QR7J">
    <property type="taxonomic scope" value="Eukaryota"/>
</dbReference>
<sequence length="533" mass="61348">MDHLSSITTIPDAFQGAKDDITMQFLLIWSQIKAPLIVPLLRLAVFLCLIMSVMMFIERVYMGIVITLVKLFGKKPEKRYKWEPIKDDIELGNSCYPMVLVQIPMYNEREVYQLSIGAACGLSWPSDRIIVQVLDDSTDPTIKELVQLECQRWASKGVNIKYEVRDNRNGYKAGALKEGMKHSYVKQCDLVAIFDADFQPEPDFLWRSVPFLVHNPELGLIQARWKFVNADECMMTRMQEMSLDYHFTVEQEVGSSTYAFFGFNGTAGVWRIAALNEAGGWKDRTTVEDMDLAVRASLKGWKFLYLSNLKVKNELPSTFKAYRYQQHRWSCGPANLFRKMVMEIIRNKKVSLWKKIHVIYSFFFVRKVIAHINTFVFYCIVLPATVLVPEVSVPKWGAVYIPSLITLLNAVGTPRSLHLLVFWIMFENVMSLHRAKATIIGLLEASRVNEWIVTEKLGDAVKTKVRTKALKKPRFKIQDRIHLLELGVGMYLVICGCYDVMFGKNHFYIFLFIQAMAFFIMAFGYVGTFVPNS</sequence>
<keyword evidence="15" id="KW-1185">Reference proteome</keyword>
<comment type="similarity">
    <text evidence="10">Belongs to the glycosyltransferase 2 family. Plant cellulose synthase-like A subfamily.</text>
</comment>
<dbReference type="PANTHER" id="PTHR32044:SF77">
    <property type="entry name" value="GLUCOMANNAN 4-BETA-MANNOSYLTRANSFERASE 9"/>
    <property type="match status" value="1"/>
</dbReference>
<keyword evidence="7 13" id="KW-0472">Membrane</keyword>
<evidence type="ECO:0000256" key="2">
    <source>
        <dbReference type="ARBA" id="ARBA00022676"/>
    </source>
</evidence>
<evidence type="ECO:0000256" key="9">
    <source>
        <dbReference type="ARBA" id="ARBA00051800"/>
    </source>
</evidence>
<evidence type="ECO:0000313" key="16">
    <source>
        <dbReference type="RefSeq" id="XP_004494136.1"/>
    </source>
</evidence>